<keyword evidence="4" id="KW-0408">Iron</keyword>
<name>A0A0F9AHW7_9ZZZZ</name>
<dbReference type="PANTHER" id="PTHR43498:SF1">
    <property type="entry name" value="COB--COM HETERODISULFIDE REDUCTASE IRON-SULFUR SUBUNIT A"/>
    <property type="match status" value="1"/>
</dbReference>
<dbReference type="Pfam" id="PF12831">
    <property type="entry name" value="FAD_oxidored"/>
    <property type="match status" value="1"/>
</dbReference>
<dbReference type="GO" id="GO:0051539">
    <property type="term" value="F:4 iron, 4 sulfur cluster binding"/>
    <property type="evidence" value="ECO:0007669"/>
    <property type="project" value="UniProtKB-KW"/>
</dbReference>
<keyword evidence="2" id="KW-0479">Metal-binding</keyword>
<evidence type="ECO:0000256" key="2">
    <source>
        <dbReference type="ARBA" id="ARBA00022723"/>
    </source>
</evidence>
<keyword evidence="3" id="KW-0560">Oxidoreductase</keyword>
<dbReference type="InterPro" id="IPR036188">
    <property type="entry name" value="FAD/NAD-bd_sf"/>
</dbReference>
<evidence type="ECO:0008006" key="7">
    <source>
        <dbReference type="Google" id="ProtNLM"/>
    </source>
</evidence>
<protein>
    <recommendedName>
        <fullName evidence="7">FAD/NAD(P)-binding domain-containing protein</fullName>
    </recommendedName>
</protein>
<keyword evidence="1" id="KW-0004">4Fe-4S</keyword>
<proteinExistence type="predicted"/>
<feature type="non-terminal residue" evidence="6">
    <location>
        <position position="250"/>
    </location>
</feature>
<dbReference type="AlphaFoldDB" id="A0A0F9AHW7"/>
<evidence type="ECO:0000256" key="5">
    <source>
        <dbReference type="ARBA" id="ARBA00023014"/>
    </source>
</evidence>
<dbReference type="EMBL" id="LAZR01045866">
    <property type="protein sequence ID" value="KKK97850.1"/>
    <property type="molecule type" value="Genomic_DNA"/>
</dbReference>
<dbReference type="GO" id="GO:0046872">
    <property type="term" value="F:metal ion binding"/>
    <property type="evidence" value="ECO:0007669"/>
    <property type="project" value="UniProtKB-KW"/>
</dbReference>
<organism evidence="6">
    <name type="scientific">marine sediment metagenome</name>
    <dbReference type="NCBI Taxonomy" id="412755"/>
    <lineage>
        <taxon>unclassified sequences</taxon>
        <taxon>metagenomes</taxon>
        <taxon>ecological metagenomes</taxon>
    </lineage>
</organism>
<evidence type="ECO:0000256" key="1">
    <source>
        <dbReference type="ARBA" id="ARBA00022485"/>
    </source>
</evidence>
<evidence type="ECO:0000256" key="4">
    <source>
        <dbReference type="ARBA" id="ARBA00023004"/>
    </source>
</evidence>
<keyword evidence="5" id="KW-0411">Iron-sulfur</keyword>
<sequence length="250" mass="26795">MLVFSKLENLEVGEKMIENFLEKEREIPVKDKVDVVVVGGGPAGIGAALASARAGADTMIIEQFGFLGGQWTAGLMTRAAGFKQHGPPDADNKRIPLAKFALTAKAGKEDLIGGLPKELFDRLRKIDGLSMGPKGEGWWGGAPTIDPEKCKIVTDNMMKESKVKVLFHSSACEPIMEGNAVRGVIVENKSGRQAILAKIVVDCSGDADIAARSGALYRKGRETDGRLQPVTLMIMIGGVDDEALEKYQAK</sequence>
<dbReference type="InterPro" id="IPR039650">
    <property type="entry name" value="HdrA-like"/>
</dbReference>
<dbReference type="SUPFAM" id="SSF51905">
    <property type="entry name" value="FAD/NAD(P)-binding domain"/>
    <property type="match status" value="1"/>
</dbReference>
<dbReference type="Gene3D" id="3.50.50.60">
    <property type="entry name" value="FAD/NAD(P)-binding domain"/>
    <property type="match status" value="1"/>
</dbReference>
<evidence type="ECO:0000313" key="6">
    <source>
        <dbReference type="EMBL" id="KKK97850.1"/>
    </source>
</evidence>
<reference evidence="6" key="1">
    <citation type="journal article" date="2015" name="Nature">
        <title>Complex archaea that bridge the gap between prokaryotes and eukaryotes.</title>
        <authorList>
            <person name="Spang A."/>
            <person name="Saw J.H."/>
            <person name="Jorgensen S.L."/>
            <person name="Zaremba-Niedzwiedzka K."/>
            <person name="Martijn J."/>
            <person name="Lind A.E."/>
            <person name="van Eijk R."/>
            <person name="Schleper C."/>
            <person name="Guy L."/>
            <person name="Ettema T.J."/>
        </authorList>
    </citation>
    <scope>NUCLEOTIDE SEQUENCE</scope>
</reference>
<dbReference type="PANTHER" id="PTHR43498">
    <property type="entry name" value="FERREDOXIN:COB-COM HETERODISULFIDE REDUCTASE SUBUNIT A"/>
    <property type="match status" value="1"/>
</dbReference>
<gene>
    <name evidence="6" type="ORF">LCGC14_2648620</name>
</gene>
<accession>A0A0F9AHW7</accession>
<dbReference type="GO" id="GO:0016491">
    <property type="term" value="F:oxidoreductase activity"/>
    <property type="evidence" value="ECO:0007669"/>
    <property type="project" value="UniProtKB-KW"/>
</dbReference>
<comment type="caution">
    <text evidence="6">The sequence shown here is derived from an EMBL/GenBank/DDBJ whole genome shotgun (WGS) entry which is preliminary data.</text>
</comment>
<evidence type="ECO:0000256" key="3">
    <source>
        <dbReference type="ARBA" id="ARBA00023002"/>
    </source>
</evidence>